<dbReference type="InterPro" id="IPR000375">
    <property type="entry name" value="Dynamin_stalk"/>
</dbReference>
<name>A0A9P4M735_9PEZI</name>
<dbReference type="CDD" id="cd08771">
    <property type="entry name" value="DLP_1"/>
    <property type="match status" value="1"/>
</dbReference>
<dbReference type="InterPro" id="IPR022812">
    <property type="entry name" value="Dynamin"/>
</dbReference>
<feature type="domain" description="Dynamin-type G" evidence="5">
    <location>
        <begin position="45"/>
        <end position="332"/>
    </location>
</feature>
<evidence type="ECO:0000256" key="1">
    <source>
        <dbReference type="ARBA" id="ARBA00022741"/>
    </source>
</evidence>
<dbReference type="EMBL" id="ML978129">
    <property type="protein sequence ID" value="KAF2096942.1"/>
    <property type="molecule type" value="Genomic_DNA"/>
</dbReference>
<dbReference type="GO" id="GO:0016020">
    <property type="term" value="C:membrane"/>
    <property type="evidence" value="ECO:0007669"/>
    <property type="project" value="TreeGrafter"/>
</dbReference>
<dbReference type="Pfam" id="PF01031">
    <property type="entry name" value="Dynamin_M"/>
    <property type="match status" value="1"/>
</dbReference>
<reference evidence="6" key="1">
    <citation type="journal article" date="2020" name="Stud. Mycol.">
        <title>101 Dothideomycetes genomes: a test case for predicting lifestyles and emergence of pathogens.</title>
        <authorList>
            <person name="Haridas S."/>
            <person name="Albert R."/>
            <person name="Binder M."/>
            <person name="Bloem J."/>
            <person name="Labutti K."/>
            <person name="Salamov A."/>
            <person name="Andreopoulos B."/>
            <person name="Baker S."/>
            <person name="Barry K."/>
            <person name="Bills G."/>
            <person name="Bluhm B."/>
            <person name="Cannon C."/>
            <person name="Castanera R."/>
            <person name="Culley D."/>
            <person name="Daum C."/>
            <person name="Ezra D."/>
            <person name="Gonzalez J."/>
            <person name="Henrissat B."/>
            <person name="Kuo A."/>
            <person name="Liang C."/>
            <person name="Lipzen A."/>
            <person name="Lutzoni F."/>
            <person name="Magnuson J."/>
            <person name="Mondo S."/>
            <person name="Nolan M."/>
            <person name="Ohm R."/>
            <person name="Pangilinan J."/>
            <person name="Park H.-J."/>
            <person name="Ramirez L."/>
            <person name="Alfaro M."/>
            <person name="Sun H."/>
            <person name="Tritt A."/>
            <person name="Yoshinaga Y."/>
            <person name="Zwiers L.-H."/>
            <person name="Turgeon B."/>
            <person name="Goodwin S."/>
            <person name="Spatafora J."/>
            <person name="Crous P."/>
            <person name="Grigoriev I."/>
        </authorList>
    </citation>
    <scope>NUCLEOTIDE SEQUENCE</scope>
    <source>
        <strain evidence="6">CBS 133067</strain>
    </source>
</reference>
<keyword evidence="7" id="KW-1185">Reference proteome</keyword>
<dbReference type="Proteomes" id="UP000799772">
    <property type="component" value="Unassembled WGS sequence"/>
</dbReference>
<dbReference type="SMART" id="SM00053">
    <property type="entry name" value="DYNc"/>
    <property type="match status" value="1"/>
</dbReference>
<dbReference type="InterPro" id="IPR001401">
    <property type="entry name" value="Dynamin_GTPase"/>
</dbReference>
<dbReference type="SUPFAM" id="SSF52540">
    <property type="entry name" value="P-loop containing nucleoside triphosphate hydrolases"/>
    <property type="match status" value="1"/>
</dbReference>
<keyword evidence="1" id="KW-0547">Nucleotide-binding</keyword>
<accession>A0A9P4M735</accession>
<dbReference type="InterPro" id="IPR027417">
    <property type="entry name" value="P-loop_NTPase"/>
</dbReference>
<feature type="region of interest" description="Disordered" evidence="3">
    <location>
        <begin position="1"/>
        <end position="25"/>
    </location>
</feature>
<feature type="domain" description="GED" evidence="4">
    <location>
        <begin position="612"/>
        <end position="703"/>
    </location>
</feature>
<dbReference type="Gene3D" id="3.40.50.300">
    <property type="entry name" value="P-loop containing nucleotide triphosphate hydrolases"/>
    <property type="match status" value="1"/>
</dbReference>
<dbReference type="Pfam" id="PF00350">
    <property type="entry name" value="Dynamin_N"/>
    <property type="match status" value="1"/>
</dbReference>
<dbReference type="PANTHER" id="PTHR11566">
    <property type="entry name" value="DYNAMIN"/>
    <property type="match status" value="1"/>
</dbReference>
<evidence type="ECO:0008006" key="8">
    <source>
        <dbReference type="Google" id="ProtNLM"/>
    </source>
</evidence>
<dbReference type="Gene3D" id="1.20.120.1240">
    <property type="entry name" value="Dynamin, middle domain"/>
    <property type="match status" value="1"/>
</dbReference>
<gene>
    <name evidence="6" type="ORF">NA57DRAFT_78531</name>
</gene>
<evidence type="ECO:0000313" key="7">
    <source>
        <dbReference type="Proteomes" id="UP000799772"/>
    </source>
</evidence>
<evidence type="ECO:0000256" key="2">
    <source>
        <dbReference type="ARBA" id="ARBA00023134"/>
    </source>
</evidence>
<protein>
    <recommendedName>
        <fullName evidence="8">Dynamin family protein</fullName>
    </recommendedName>
</protein>
<proteinExistence type="predicted"/>
<dbReference type="PRINTS" id="PR00195">
    <property type="entry name" value="DYNAMIN"/>
</dbReference>
<dbReference type="GO" id="GO:0006897">
    <property type="term" value="P:endocytosis"/>
    <property type="evidence" value="ECO:0007669"/>
    <property type="project" value="TreeGrafter"/>
</dbReference>
<evidence type="ECO:0000313" key="6">
    <source>
        <dbReference type="EMBL" id="KAF2096942.1"/>
    </source>
</evidence>
<dbReference type="GO" id="GO:0005525">
    <property type="term" value="F:GTP binding"/>
    <property type="evidence" value="ECO:0007669"/>
    <property type="project" value="InterPro"/>
</dbReference>
<dbReference type="PROSITE" id="PS51718">
    <property type="entry name" value="G_DYNAMIN_2"/>
    <property type="match status" value="1"/>
</dbReference>
<comment type="caution">
    <text evidence="6">The sequence shown here is derived from an EMBL/GenBank/DDBJ whole genome shotgun (WGS) entry which is preliminary data.</text>
</comment>
<dbReference type="GO" id="GO:0005874">
    <property type="term" value="C:microtubule"/>
    <property type="evidence" value="ECO:0007669"/>
    <property type="project" value="TreeGrafter"/>
</dbReference>
<dbReference type="GO" id="GO:0000266">
    <property type="term" value="P:mitochondrial fission"/>
    <property type="evidence" value="ECO:0007669"/>
    <property type="project" value="TreeGrafter"/>
</dbReference>
<dbReference type="InterPro" id="IPR045063">
    <property type="entry name" value="Dynamin_N"/>
</dbReference>
<sequence length="733" mass="83071">MAANNKENASVADTSSQEALQQLQNDEQRELLDTIKTLKGLKLRDIDLPQLVVVGDQSSGKSSVLDAISRIRFPSKPGTCTTFATELIMRTEPAWRGSVSIVPGEQSTPEVAEAMKKFRASCSSPEQVPECIEKAKQYIKEKRTPEMSIFSDHTLHVEISGPDTPPLDLVDLPGLIQSTDNIESNDKEIVNSLVKKYVSNPQAIIMTIVSAAYERYCQAALEIAERADPECRRTFGVITKPDATNDEACKDTYISFAKGTNPRYKQEWHVLKNRGSGQEKLSAAERDKEEDRFFSHGDWAAIPKEHVGAAALRSRLSYKLYQKILQAHDGVKNDVRTLRDAKQAEKDNLGPPRPEDPKEFLIGLSFKFSRLIERLIDGSCKLDKYPVSLEEVDPRQISAIVRKLNNEFSRRMHEHGHRWEICDSRPATAGPRSGDDATPQPIFTEEFLELVRKFIDVSHANEPSGTINPAVIQGLFRHQSQPWRRLAKEHLELVFETIEDWIRLLAKDVTGADAELNNALCDYLLNEKLRRRKPAMWKTFELVIAPFEKAHMVTYSPFFDVIVATKQGERRSRVMSAAFEKNKERIAAAENAAQLSSLGWMKEEYDVELTTRIDIIDCMLEYYKHVILQFVDNVAFLVINETLLNDLPEIFTPETVYPMDPETVASIVSEAESTVKKRAELEAEIKDLDAALELFKPWKHRPVSGEYRELLDSDADELKYLFSPNPPRRAIAE</sequence>
<dbReference type="AlphaFoldDB" id="A0A9P4M735"/>
<dbReference type="GO" id="GO:0003924">
    <property type="term" value="F:GTPase activity"/>
    <property type="evidence" value="ECO:0007669"/>
    <property type="project" value="InterPro"/>
</dbReference>
<dbReference type="GO" id="GO:0016559">
    <property type="term" value="P:peroxisome fission"/>
    <property type="evidence" value="ECO:0007669"/>
    <property type="project" value="TreeGrafter"/>
</dbReference>
<evidence type="ECO:0000259" key="5">
    <source>
        <dbReference type="PROSITE" id="PS51718"/>
    </source>
</evidence>
<dbReference type="GO" id="GO:0008017">
    <property type="term" value="F:microtubule binding"/>
    <property type="evidence" value="ECO:0007669"/>
    <property type="project" value="TreeGrafter"/>
</dbReference>
<dbReference type="GO" id="GO:0005739">
    <property type="term" value="C:mitochondrion"/>
    <property type="evidence" value="ECO:0007669"/>
    <property type="project" value="TreeGrafter"/>
</dbReference>
<evidence type="ECO:0000256" key="3">
    <source>
        <dbReference type="SAM" id="MobiDB-lite"/>
    </source>
</evidence>
<dbReference type="InterPro" id="IPR030381">
    <property type="entry name" value="G_DYNAMIN_dom"/>
</dbReference>
<dbReference type="InterPro" id="IPR020850">
    <property type="entry name" value="GED_dom"/>
</dbReference>
<keyword evidence="2" id="KW-0342">GTP-binding</keyword>
<evidence type="ECO:0000259" key="4">
    <source>
        <dbReference type="PROSITE" id="PS51388"/>
    </source>
</evidence>
<dbReference type="OrthoDB" id="415706at2759"/>
<organism evidence="6 7">
    <name type="scientific">Rhizodiscina lignyota</name>
    <dbReference type="NCBI Taxonomy" id="1504668"/>
    <lineage>
        <taxon>Eukaryota</taxon>
        <taxon>Fungi</taxon>
        <taxon>Dikarya</taxon>
        <taxon>Ascomycota</taxon>
        <taxon>Pezizomycotina</taxon>
        <taxon>Dothideomycetes</taxon>
        <taxon>Pleosporomycetidae</taxon>
        <taxon>Aulographales</taxon>
        <taxon>Rhizodiscinaceae</taxon>
        <taxon>Rhizodiscina</taxon>
    </lineage>
</organism>
<dbReference type="PROSITE" id="PS51388">
    <property type="entry name" value="GED"/>
    <property type="match status" value="1"/>
</dbReference>
<dbReference type="PANTHER" id="PTHR11566:SF149">
    <property type="entry name" value="GTPASE, PUTATIVE (AFU_ORTHOLOGUE AFUA_6G11890)-RELATED"/>
    <property type="match status" value="1"/>
</dbReference>
<dbReference type="GO" id="GO:0048312">
    <property type="term" value="P:intracellular distribution of mitochondria"/>
    <property type="evidence" value="ECO:0007669"/>
    <property type="project" value="TreeGrafter"/>
</dbReference>